<reference evidence="1 2" key="1">
    <citation type="submission" date="2019-04" db="EMBL/GenBank/DDBJ databases">
        <title>High contiguity whole genome sequence and gene annotation resource for two Venturia nashicola isolates.</title>
        <authorList>
            <person name="Prokchorchik M."/>
            <person name="Won K."/>
            <person name="Lee Y."/>
            <person name="Choi E.D."/>
            <person name="Segonzac C."/>
            <person name="Sohn K.H."/>
        </authorList>
    </citation>
    <scope>NUCLEOTIDE SEQUENCE [LARGE SCALE GENOMIC DNA]</scope>
    <source>
        <strain evidence="1 2">PRI2</strain>
    </source>
</reference>
<dbReference type="AlphaFoldDB" id="A0A4Z1NH11"/>
<dbReference type="Proteomes" id="UP000298493">
    <property type="component" value="Unassembled WGS sequence"/>
</dbReference>
<sequence length="242" mass="27725">MVLEDTLWHIWHIWYIWRIWHIWRIWYIWHLWHIWRIWHKLLAGWSDDEVGIGRYLEMQLAPPAPYLTVQRSSIVHCVADITGIPRSCSCCPTTTHDSFTLAWPPLAAPIVLPPSCPPSKPPPRQRITYILLSITRSSLATQAMADLLVASQSKTVPPICFASRTASSLPLVLFIHRARAWDSRDAGPFGPKGEGYIQEAHGRFAADSTRSTFMLWWVEDWTDSEANKDMDSELTGVLGPRC</sequence>
<evidence type="ECO:0000313" key="2">
    <source>
        <dbReference type="Proteomes" id="UP000298493"/>
    </source>
</evidence>
<accession>A0A4Z1NH11</accession>
<name>A0A4Z1NH11_9PEZI</name>
<comment type="caution">
    <text evidence="1">The sequence shown here is derived from an EMBL/GenBank/DDBJ whole genome shotgun (WGS) entry which is preliminary data.</text>
</comment>
<proteinExistence type="predicted"/>
<evidence type="ECO:0000313" key="1">
    <source>
        <dbReference type="EMBL" id="TID14713.1"/>
    </source>
</evidence>
<organism evidence="1 2">
    <name type="scientific">Venturia nashicola</name>
    <dbReference type="NCBI Taxonomy" id="86259"/>
    <lineage>
        <taxon>Eukaryota</taxon>
        <taxon>Fungi</taxon>
        <taxon>Dikarya</taxon>
        <taxon>Ascomycota</taxon>
        <taxon>Pezizomycotina</taxon>
        <taxon>Dothideomycetes</taxon>
        <taxon>Pleosporomycetidae</taxon>
        <taxon>Venturiales</taxon>
        <taxon>Venturiaceae</taxon>
        <taxon>Venturia</taxon>
    </lineage>
</organism>
<gene>
    <name evidence="1" type="ORF">E6O75_ATG08859</name>
</gene>
<keyword evidence="2" id="KW-1185">Reference proteome</keyword>
<protein>
    <submittedName>
        <fullName evidence="1">Uncharacterized protein</fullName>
    </submittedName>
</protein>
<dbReference type="EMBL" id="SNSC02000022">
    <property type="protein sequence ID" value="TID14713.1"/>
    <property type="molecule type" value="Genomic_DNA"/>
</dbReference>